<reference evidence="8 9" key="1">
    <citation type="submission" date="2018-07" db="EMBL/GenBank/DDBJ databases">
        <title>Genome sequences of Haloplanus sp. CBA1112.</title>
        <authorList>
            <person name="Kim Y.B."/>
            <person name="Roh S.W."/>
        </authorList>
    </citation>
    <scope>NUCLEOTIDE SEQUENCE [LARGE SCALE GENOMIC DNA]</scope>
    <source>
        <strain evidence="8 9">CBA1112</strain>
    </source>
</reference>
<dbReference type="KEGG" id="haq:DU484_04605"/>
<feature type="transmembrane region" description="Helical" evidence="5">
    <location>
        <begin position="15"/>
        <end position="35"/>
    </location>
</feature>
<dbReference type="EMBL" id="CP031150">
    <property type="protein sequence ID" value="AXG05851.1"/>
    <property type="molecule type" value="Genomic_DNA"/>
</dbReference>
<dbReference type="AlphaFoldDB" id="A0A345E0X9"/>
<dbReference type="GO" id="GO:0008236">
    <property type="term" value="F:serine-type peptidase activity"/>
    <property type="evidence" value="ECO:0007669"/>
    <property type="project" value="UniProtKB-KW"/>
</dbReference>
<sequence length="299" mass="30936">MSNSPDGSGLTRVQSYALVVAAAVLLSAILAPVAYDRATAPDGTVAVVSVEGFISSNSVSSVQEDLREARENESIDAVVLNVDSPGGSAAASEQLYLSVQRTAQEMPVVASVKSTGASGAYYAMLPARDIYVTPASIVGSVGVRGGTPGPSLPGEIKSGPDKASATADQRRAQIETLQRAFVGSVMKHRSDELELSRTEVAHAKVYTGARAVDNGMADRIGSTPEAIERAASAAGLEDYDVVRKEPPRLGGLFLLSTEDGGTVVVEQSPAGYDAVDTPTFLMVYGDVQTESEVIGNVSA</sequence>
<reference evidence="7 10" key="2">
    <citation type="submission" date="2018-07" db="EMBL/GenBank/DDBJ databases">
        <title>Genome sequences of Haloplanus sp. CBA1113.</title>
        <authorList>
            <person name="Kim Y.B."/>
            <person name="Roh S.W."/>
        </authorList>
    </citation>
    <scope>NUCLEOTIDE SEQUENCE [LARGE SCALE GENOMIC DNA]</scope>
    <source>
        <strain evidence="7 10">CBA1113</strain>
    </source>
</reference>
<dbReference type="Pfam" id="PF01343">
    <property type="entry name" value="Peptidase_S49"/>
    <property type="match status" value="2"/>
</dbReference>
<dbReference type="CDD" id="cd07023">
    <property type="entry name" value="S49_Sppa_N_C"/>
    <property type="match status" value="1"/>
</dbReference>
<evidence type="ECO:0000313" key="9">
    <source>
        <dbReference type="Proteomes" id="UP000252985"/>
    </source>
</evidence>
<keyword evidence="5" id="KW-0472">Membrane</keyword>
<proteinExistence type="inferred from homology"/>
<dbReference type="PANTHER" id="PTHR42987">
    <property type="entry name" value="PEPTIDASE S49"/>
    <property type="match status" value="1"/>
</dbReference>
<protein>
    <submittedName>
        <fullName evidence="7">S49 family peptidase</fullName>
    </submittedName>
</protein>
<organism evidence="7 10">
    <name type="scientific">Haloplanus rubicundus</name>
    <dbReference type="NCBI Taxonomy" id="1547898"/>
    <lineage>
        <taxon>Archaea</taxon>
        <taxon>Methanobacteriati</taxon>
        <taxon>Methanobacteriota</taxon>
        <taxon>Stenosarchaea group</taxon>
        <taxon>Halobacteria</taxon>
        <taxon>Halobacteriales</taxon>
        <taxon>Haloferacaceae</taxon>
        <taxon>Haloplanus</taxon>
    </lineage>
</organism>
<dbReference type="GO" id="GO:0006508">
    <property type="term" value="P:proteolysis"/>
    <property type="evidence" value="ECO:0007669"/>
    <property type="project" value="UniProtKB-KW"/>
</dbReference>
<dbReference type="KEGG" id="haj:DU500_05020"/>
<name>A0A345E0X9_9EURY</name>
<dbReference type="RefSeq" id="WP_114584999.1">
    <property type="nucleotide sequence ID" value="NZ_CP031148.1"/>
</dbReference>
<dbReference type="SUPFAM" id="SSF52096">
    <property type="entry name" value="ClpP/crotonase"/>
    <property type="match status" value="1"/>
</dbReference>
<evidence type="ECO:0000313" key="8">
    <source>
        <dbReference type="EMBL" id="AXG09202.1"/>
    </source>
</evidence>
<keyword evidence="3" id="KW-0378">Hydrolase</keyword>
<evidence type="ECO:0000256" key="5">
    <source>
        <dbReference type="SAM" id="Phobius"/>
    </source>
</evidence>
<dbReference type="InterPro" id="IPR047272">
    <property type="entry name" value="S49_SppA_C"/>
</dbReference>
<evidence type="ECO:0000313" key="7">
    <source>
        <dbReference type="EMBL" id="AXG05851.1"/>
    </source>
</evidence>
<dbReference type="EMBL" id="CP031148">
    <property type="protein sequence ID" value="AXG09202.1"/>
    <property type="molecule type" value="Genomic_DNA"/>
</dbReference>
<keyword evidence="5" id="KW-0812">Transmembrane</keyword>
<dbReference type="Proteomes" id="UP000253273">
    <property type="component" value="Chromosome"/>
</dbReference>
<accession>A0A345EAI0</accession>
<keyword evidence="5" id="KW-1133">Transmembrane helix</keyword>
<keyword evidence="10" id="KW-1185">Reference proteome</keyword>
<dbReference type="InterPro" id="IPR002142">
    <property type="entry name" value="Peptidase_S49"/>
</dbReference>
<dbReference type="PANTHER" id="PTHR42987:SF4">
    <property type="entry name" value="PROTEASE SOHB-RELATED"/>
    <property type="match status" value="1"/>
</dbReference>
<evidence type="ECO:0000313" key="10">
    <source>
        <dbReference type="Proteomes" id="UP000253273"/>
    </source>
</evidence>
<evidence type="ECO:0000256" key="3">
    <source>
        <dbReference type="ARBA" id="ARBA00022801"/>
    </source>
</evidence>
<feature type="domain" description="Peptidase S49" evidence="6">
    <location>
        <begin position="168"/>
        <end position="236"/>
    </location>
</feature>
<comment type="similarity">
    <text evidence="1">Belongs to the peptidase S49 family.</text>
</comment>
<dbReference type="Gene3D" id="3.90.226.10">
    <property type="entry name" value="2-enoyl-CoA Hydratase, Chain A, domain 1"/>
    <property type="match status" value="1"/>
</dbReference>
<dbReference type="Proteomes" id="UP000252985">
    <property type="component" value="Chromosome"/>
</dbReference>
<evidence type="ECO:0000259" key="6">
    <source>
        <dbReference type="Pfam" id="PF01343"/>
    </source>
</evidence>
<gene>
    <name evidence="8" type="ORF">DU484_04605</name>
    <name evidence="7" type="ORF">DU500_05020</name>
</gene>
<feature type="domain" description="Peptidase S49" evidence="6">
    <location>
        <begin position="102"/>
        <end position="144"/>
    </location>
</feature>
<accession>A0A345E0X9</accession>
<dbReference type="OrthoDB" id="27099at2157"/>
<keyword evidence="4" id="KW-0720">Serine protease</keyword>
<dbReference type="GeneID" id="37286233"/>
<keyword evidence="2" id="KW-0645">Protease</keyword>
<evidence type="ECO:0000256" key="1">
    <source>
        <dbReference type="ARBA" id="ARBA00008683"/>
    </source>
</evidence>
<evidence type="ECO:0000256" key="4">
    <source>
        <dbReference type="ARBA" id="ARBA00022825"/>
    </source>
</evidence>
<evidence type="ECO:0000256" key="2">
    <source>
        <dbReference type="ARBA" id="ARBA00022670"/>
    </source>
</evidence>
<dbReference type="InterPro" id="IPR029045">
    <property type="entry name" value="ClpP/crotonase-like_dom_sf"/>
</dbReference>